<dbReference type="PIRSF" id="PIRSF001775">
    <property type="entry name" value="CD93/CD141"/>
    <property type="match status" value="1"/>
</dbReference>
<keyword evidence="12 14" id="KW-1015">Disulfide bond</keyword>
<dbReference type="PANTHER" id="PTHR14789">
    <property type="entry name" value="CHONDROLECTIN VARIANT CHODLFDELTAE"/>
    <property type="match status" value="1"/>
</dbReference>
<evidence type="ECO:0000256" key="7">
    <source>
        <dbReference type="ARBA" id="ARBA00022729"/>
    </source>
</evidence>
<dbReference type="InterPro" id="IPR016187">
    <property type="entry name" value="CTDL_fold"/>
</dbReference>
<dbReference type="Ensembl" id="ENSFHET00000031818.1">
    <property type="protein sequence ID" value="ENSFHEP00000028991.1"/>
    <property type="gene ID" value="ENSFHEG00000013482.1"/>
</dbReference>
<dbReference type="SMART" id="SM00181">
    <property type="entry name" value="EGF"/>
    <property type="match status" value="6"/>
</dbReference>
<dbReference type="PROSITE" id="PS01186">
    <property type="entry name" value="EGF_2"/>
    <property type="match status" value="2"/>
</dbReference>
<dbReference type="STRING" id="8078.ENSFHEP00000028991"/>
<dbReference type="GO" id="GO:0005576">
    <property type="term" value="C:extracellular region"/>
    <property type="evidence" value="ECO:0007669"/>
    <property type="project" value="UniProtKB-SubCell"/>
</dbReference>
<dbReference type="GO" id="GO:0016020">
    <property type="term" value="C:membrane"/>
    <property type="evidence" value="ECO:0007669"/>
    <property type="project" value="UniProtKB-SubCell"/>
</dbReference>
<accession>A0A3Q2QN69</accession>
<dbReference type="PROSITE" id="PS01187">
    <property type="entry name" value="EGF_CA"/>
    <property type="match status" value="2"/>
</dbReference>
<keyword evidence="13" id="KW-0325">Glycoprotein</keyword>
<keyword evidence="20" id="KW-1185">Reference proteome</keyword>
<dbReference type="Pfam" id="PF12662">
    <property type="entry name" value="cEGF"/>
    <property type="match status" value="1"/>
</dbReference>
<evidence type="ECO:0000256" key="9">
    <source>
        <dbReference type="ARBA" id="ARBA00022737"/>
    </source>
</evidence>
<dbReference type="Gene3D" id="2.10.25.10">
    <property type="entry name" value="Laminin"/>
    <property type="match status" value="5"/>
</dbReference>
<feature type="domain" description="EGF-like" evidence="17">
    <location>
        <begin position="320"/>
        <end position="355"/>
    </location>
</feature>
<dbReference type="Proteomes" id="UP000265000">
    <property type="component" value="Unplaced"/>
</dbReference>
<dbReference type="InterPro" id="IPR018097">
    <property type="entry name" value="EGF_Ca-bd_CS"/>
</dbReference>
<sequence>MLGKMPLMVLLALLGGLQESSGAQQEMLCTPNACFVLHMEPVRFHKAQNRCEDDGGYLLTVRASDEQEALLSLLSLIEKQQGEPALRFWIGLKLSRGECVRPDRTLRGFRWISGGEDSQFSNWKREPVSTCTEERCVTVDYSFSGQEQLRWTPAGCRMKASYVCKFYFQGMCEALTLLGPGKIIYEAVFSKHPLKSELQLLPFGTRARIFCGAQELATSLCRSKDGAYSWTDPGPFCKPGSRSCARSNGGCEHECRQEGEAVRCSCREGYELDGDGFSCRREDLCRAAACQHRCVTEETGFSCKCPSGFQLKENRRDCSDVDECREQACGDHGCINTDGGYRCECRPGYLLSHGECRDVDECESSPCEQRCTNNMGSFSCSCSEGFRYIPDVGEPRRCRLHCPHHKCPPICPGGPGGPCHCADGFLLNEGTCEDLDECTMDRCEQGCVNTYGSFMCFCRLGFVPKDEVKCTVAAGRDRSALVVVPTQEDPAVKGSSASAGPFLWIWVVAAVVLVASVFLIRLYVVHRQKRREESCSQQGAAPADHPDL</sequence>
<dbReference type="PROSITE" id="PS50026">
    <property type="entry name" value="EGF_3"/>
    <property type="match status" value="2"/>
</dbReference>
<dbReference type="SUPFAM" id="SSF56436">
    <property type="entry name" value="C-type lectin-like"/>
    <property type="match status" value="1"/>
</dbReference>
<evidence type="ECO:0000259" key="17">
    <source>
        <dbReference type="PROSITE" id="PS50026"/>
    </source>
</evidence>
<dbReference type="GeneTree" id="ENSGT00940000167312"/>
<evidence type="ECO:0000256" key="8">
    <source>
        <dbReference type="ARBA" id="ARBA00022734"/>
    </source>
</evidence>
<dbReference type="InterPro" id="IPR051505">
    <property type="entry name" value="C-type_lectin_domain"/>
</dbReference>
<keyword evidence="7 16" id="KW-0732">Signal</keyword>
<feature type="signal peptide" evidence="16">
    <location>
        <begin position="1"/>
        <end position="22"/>
    </location>
</feature>
<dbReference type="InterPro" id="IPR009030">
    <property type="entry name" value="Growth_fac_rcpt_cys_sf"/>
</dbReference>
<dbReference type="InterPro" id="IPR026823">
    <property type="entry name" value="cEGF"/>
</dbReference>
<dbReference type="InterPro" id="IPR016186">
    <property type="entry name" value="C-type_lectin-like/link_sf"/>
</dbReference>
<evidence type="ECO:0000256" key="16">
    <source>
        <dbReference type="SAM" id="SignalP"/>
    </source>
</evidence>
<evidence type="ECO:0000313" key="20">
    <source>
        <dbReference type="Proteomes" id="UP000265000"/>
    </source>
</evidence>
<keyword evidence="4 14" id="KW-0245">EGF-like domain</keyword>
<dbReference type="GO" id="GO:0005509">
    <property type="term" value="F:calcium ion binding"/>
    <property type="evidence" value="ECO:0007669"/>
    <property type="project" value="InterPro"/>
</dbReference>
<evidence type="ECO:0000256" key="2">
    <source>
        <dbReference type="ARBA" id="ARBA00004613"/>
    </source>
</evidence>
<feature type="domain" description="C-type lectin" evidence="18">
    <location>
        <begin position="30"/>
        <end position="165"/>
    </location>
</feature>
<dbReference type="SMART" id="SM00034">
    <property type="entry name" value="CLECT"/>
    <property type="match status" value="1"/>
</dbReference>
<dbReference type="InterPro" id="IPR001304">
    <property type="entry name" value="C-type_lectin-like"/>
</dbReference>
<evidence type="ECO:0008006" key="21">
    <source>
        <dbReference type="Google" id="ProtNLM"/>
    </source>
</evidence>
<dbReference type="Pfam" id="PF07645">
    <property type="entry name" value="EGF_CA"/>
    <property type="match status" value="2"/>
</dbReference>
<name>A0A3Q2QN69_FUNHE</name>
<feature type="domain" description="EGF-like" evidence="17">
    <location>
        <begin position="358"/>
        <end position="399"/>
    </location>
</feature>
<evidence type="ECO:0000256" key="11">
    <source>
        <dbReference type="ARBA" id="ARBA00023136"/>
    </source>
</evidence>
<comment type="caution">
    <text evidence="14">Lacks conserved residue(s) required for the propagation of feature annotation.</text>
</comment>
<dbReference type="CDD" id="cd00054">
    <property type="entry name" value="EGF_CA"/>
    <property type="match status" value="2"/>
</dbReference>
<dbReference type="PANTHER" id="PTHR14789:SF8">
    <property type="entry name" value="C-TYPE LECTIN DOMAIN FAMILY 14 MEMBER A PRECURSOR-RELATED"/>
    <property type="match status" value="1"/>
</dbReference>
<evidence type="ECO:0000256" key="12">
    <source>
        <dbReference type="ARBA" id="ARBA00023157"/>
    </source>
</evidence>
<dbReference type="Gene3D" id="3.10.100.10">
    <property type="entry name" value="Mannose-Binding Protein A, subunit A"/>
    <property type="match status" value="1"/>
</dbReference>
<feature type="disulfide bond" evidence="14">
    <location>
        <begin position="324"/>
        <end position="334"/>
    </location>
</feature>
<evidence type="ECO:0000256" key="5">
    <source>
        <dbReference type="ARBA" id="ARBA00022553"/>
    </source>
</evidence>
<dbReference type="Pfam" id="PF14670">
    <property type="entry name" value="FXa_inhibition"/>
    <property type="match status" value="1"/>
</dbReference>
<evidence type="ECO:0000313" key="19">
    <source>
        <dbReference type="Ensembl" id="ENSFHEP00000028991.1"/>
    </source>
</evidence>
<dbReference type="InterPro" id="IPR000742">
    <property type="entry name" value="EGF"/>
</dbReference>
<evidence type="ECO:0000256" key="6">
    <source>
        <dbReference type="ARBA" id="ARBA00022692"/>
    </source>
</evidence>
<evidence type="ECO:0000259" key="18">
    <source>
        <dbReference type="PROSITE" id="PS50041"/>
    </source>
</evidence>
<keyword evidence="3" id="KW-0964">Secreted</keyword>
<evidence type="ECO:0000256" key="15">
    <source>
        <dbReference type="SAM" id="Phobius"/>
    </source>
</evidence>
<proteinExistence type="predicted"/>
<dbReference type="FunFam" id="2.10.25.10:FF:000014">
    <property type="entry name" value="Latent-transforming growth factor beta-binding protein 3"/>
    <property type="match status" value="1"/>
</dbReference>
<keyword evidence="9" id="KW-0677">Repeat</keyword>
<dbReference type="InterPro" id="IPR001881">
    <property type="entry name" value="EGF-like_Ca-bd_dom"/>
</dbReference>
<keyword evidence="10 15" id="KW-1133">Transmembrane helix</keyword>
<dbReference type="PROSITE" id="PS00010">
    <property type="entry name" value="ASX_HYDROXYL"/>
    <property type="match status" value="3"/>
</dbReference>
<comment type="subcellular location">
    <subcellularLocation>
        <location evidence="1">Membrane</location>
        <topology evidence="1">Single-pass type I membrane protein</topology>
    </subcellularLocation>
    <subcellularLocation>
        <location evidence="2">Secreted</location>
    </subcellularLocation>
</comment>
<dbReference type="SMART" id="SM00179">
    <property type="entry name" value="EGF_CA"/>
    <property type="match status" value="4"/>
</dbReference>
<evidence type="ECO:0000256" key="13">
    <source>
        <dbReference type="ARBA" id="ARBA00023180"/>
    </source>
</evidence>
<organism evidence="19 20">
    <name type="scientific">Fundulus heteroclitus</name>
    <name type="common">Killifish</name>
    <name type="synonym">Mummichog</name>
    <dbReference type="NCBI Taxonomy" id="8078"/>
    <lineage>
        <taxon>Eukaryota</taxon>
        <taxon>Metazoa</taxon>
        <taxon>Chordata</taxon>
        <taxon>Craniata</taxon>
        <taxon>Vertebrata</taxon>
        <taxon>Euteleostomi</taxon>
        <taxon>Actinopterygii</taxon>
        <taxon>Neopterygii</taxon>
        <taxon>Teleostei</taxon>
        <taxon>Neoteleostei</taxon>
        <taxon>Acanthomorphata</taxon>
        <taxon>Ovalentaria</taxon>
        <taxon>Atherinomorphae</taxon>
        <taxon>Cyprinodontiformes</taxon>
        <taxon>Fundulidae</taxon>
        <taxon>Fundulus</taxon>
    </lineage>
</organism>
<feature type="transmembrane region" description="Helical" evidence="15">
    <location>
        <begin position="503"/>
        <end position="524"/>
    </location>
</feature>
<dbReference type="InterPro" id="IPR049883">
    <property type="entry name" value="NOTCH1_EGF-like"/>
</dbReference>
<dbReference type="Pfam" id="PF00059">
    <property type="entry name" value="Lectin_C"/>
    <property type="match status" value="1"/>
</dbReference>
<evidence type="ECO:0000256" key="10">
    <source>
        <dbReference type="ARBA" id="ARBA00022989"/>
    </source>
</evidence>
<dbReference type="AlphaFoldDB" id="A0A3Q2QN69"/>
<keyword evidence="8" id="KW-0430">Lectin</keyword>
<reference evidence="19" key="2">
    <citation type="submission" date="2025-09" db="UniProtKB">
        <authorList>
            <consortium name="Ensembl"/>
        </authorList>
    </citation>
    <scope>IDENTIFICATION</scope>
</reference>
<evidence type="ECO:0000256" key="1">
    <source>
        <dbReference type="ARBA" id="ARBA00004479"/>
    </source>
</evidence>
<protein>
    <recommendedName>
        <fullName evidence="21">Complement component C1q receptor</fullName>
    </recommendedName>
</protein>
<keyword evidence="11 15" id="KW-0472">Membrane</keyword>
<evidence type="ECO:0000256" key="3">
    <source>
        <dbReference type="ARBA" id="ARBA00022525"/>
    </source>
</evidence>
<dbReference type="InterPro" id="IPR000152">
    <property type="entry name" value="EGF-type_Asp/Asn_hydroxyl_site"/>
</dbReference>
<dbReference type="PRINTS" id="PR00907">
    <property type="entry name" value="THRMBOMODULN"/>
</dbReference>
<keyword evidence="5" id="KW-0597">Phosphoprotein</keyword>
<feature type="chain" id="PRO_5018611837" description="Complement component C1q receptor" evidence="16">
    <location>
        <begin position="23"/>
        <end position="548"/>
    </location>
</feature>
<keyword evidence="6 15" id="KW-0812">Transmembrane</keyword>
<dbReference type="SUPFAM" id="SSF57184">
    <property type="entry name" value="Growth factor receptor domain"/>
    <property type="match status" value="2"/>
</dbReference>
<evidence type="ECO:0000256" key="4">
    <source>
        <dbReference type="ARBA" id="ARBA00022536"/>
    </source>
</evidence>
<dbReference type="GO" id="GO:0030246">
    <property type="term" value="F:carbohydrate binding"/>
    <property type="evidence" value="ECO:0007669"/>
    <property type="project" value="UniProtKB-KW"/>
</dbReference>
<reference evidence="19" key="1">
    <citation type="submission" date="2025-08" db="UniProtKB">
        <authorList>
            <consortium name="Ensembl"/>
        </authorList>
    </citation>
    <scope>IDENTIFICATION</scope>
</reference>
<dbReference type="PROSITE" id="PS50041">
    <property type="entry name" value="C_TYPE_LECTIN_2"/>
    <property type="match status" value="1"/>
</dbReference>
<evidence type="ECO:0000256" key="14">
    <source>
        <dbReference type="PROSITE-ProRule" id="PRU00076"/>
    </source>
</evidence>